<accession>A0AAN6T1B8</accession>
<keyword evidence="2" id="KW-1185">Reference proteome</keyword>
<evidence type="ECO:0000313" key="2">
    <source>
        <dbReference type="Proteomes" id="UP001305647"/>
    </source>
</evidence>
<dbReference type="Proteomes" id="UP001305647">
    <property type="component" value="Unassembled WGS sequence"/>
</dbReference>
<dbReference type="AlphaFoldDB" id="A0AAN6T1B8"/>
<sequence length="183" mass="20486">MSVSKLDAVGWDWTVQLSLPDGSGIYSFRDTSRLALAAFIGARSPLSGRRISINVFYLQPNLSLQQLLLLEISLPLECSSYCSPQRRKRGGRYRVRIGQSEPKQQLLTSRHQKSERFLLCKSETVAACFSSRRPKIITMHVVKTLENRWSNFLAGSGAPTGGYPRLCPTDLSRAELARPTDRA</sequence>
<organism evidence="1 2">
    <name type="scientific">Parathielavia hyrcaniae</name>
    <dbReference type="NCBI Taxonomy" id="113614"/>
    <lineage>
        <taxon>Eukaryota</taxon>
        <taxon>Fungi</taxon>
        <taxon>Dikarya</taxon>
        <taxon>Ascomycota</taxon>
        <taxon>Pezizomycotina</taxon>
        <taxon>Sordariomycetes</taxon>
        <taxon>Sordariomycetidae</taxon>
        <taxon>Sordariales</taxon>
        <taxon>Chaetomiaceae</taxon>
        <taxon>Parathielavia</taxon>
    </lineage>
</organism>
<protein>
    <submittedName>
        <fullName evidence="1">Uncharacterized protein</fullName>
    </submittedName>
</protein>
<dbReference type="EMBL" id="MU863640">
    <property type="protein sequence ID" value="KAK4100454.1"/>
    <property type="molecule type" value="Genomic_DNA"/>
</dbReference>
<comment type="caution">
    <text evidence="1">The sequence shown here is derived from an EMBL/GenBank/DDBJ whole genome shotgun (WGS) entry which is preliminary data.</text>
</comment>
<reference evidence="1" key="1">
    <citation type="journal article" date="2023" name="Mol. Phylogenet. Evol.">
        <title>Genome-scale phylogeny and comparative genomics of the fungal order Sordariales.</title>
        <authorList>
            <person name="Hensen N."/>
            <person name="Bonometti L."/>
            <person name="Westerberg I."/>
            <person name="Brannstrom I.O."/>
            <person name="Guillou S."/>
            <person name="Cros-Aarteil S."/>
            <person name="Calhoun S."/>
            <person name="Haridas S."/>
            <person name="Kuo A."/>
            <person name="Mondo S."/>
            <person name="Pangilinan J."/>
            <person name="Riley R."/>
            <person name="LaButti K."/>
            <person name="Andreopoulos B."/>
            <person name="Lipzen A."/>
            <person name="Chen C."/>
            <person name="Yan M."/>
            <person name="Daum C."/>
            <person name="Ng V."/>
            <person name="Clum A."/>
            <person name="Steindorff A."/>
            <person name="Ohm R.A."/>
            <person name="Martin F."/>
            <person name="Silar P."/>
            <person name="Natvig D.O."/>
            <person name="Lalanne C."/>
            <person name="Gautier V."/>
            <person name="Ament-Velasquez S.L."/>
            <person name="Kruys A."/>
            <person name="Hutchinson M.I."/>
            <person name="Powell A.J."/>
            <person name="Barry K."/>
            <person name="Miller A.N."/>
            <person name="Grigoriev I.V."/>
            <person name="Debuchy R."/>
            <person name="Gladieux P."/>
            <person name="Hiltunen Thoren M."/>
            <person name="Johannesson H."/>
        </authorList>
    </citation>
    <scope>NUCLEOTIDE SEQUENCE</scope>
    <source>
        <strain evidence="1">CBS 757.83</strain>
    </source>
</reference>
<proteinExistence type="predicted"/>
<evidence type="ECO:0000313" key="1">
    <source>
        <dbReference type="EMBL" id="KAK4100454.1"/>
    </source>
</evidence>
<name>A0AAN6T1B8_9PEZI</name>
<reference evidence="1" key="2">
    <citation type="submission" date="2023-05" db="EMBL/GenBank/DDBJ databases">
        <authorList>
            <consortium name="Lawrence Berkeley National Laboratory"/>
            <person name="Steindorff A."/>
            <person name="Hensen N."/>
            <person name="Bonometti L."/>
            <person name="Westerberg I."/>
            <person name="Brannstrom I.O."/>
            <person name="Guillou S."/>
            <person name="Cros-Aarteil S."/>
            <person name="Calhoun S."/>
            <person name="Haridas S."/>
            <person name="Kuo A."/>
            <person name="Mondo S."/>
            <person name="Pangilinan J."/>
            <person name="Riley R."/>
            <person name="Labutti K."/>
            <person name="Andreopoulos B."/>
            <person name="Lipzen A."/>
            <person name="Chen C."/>
            <person name="Yanf M."/>
            <person name="Daum C."/>
            <person name="Ng V."/>
            <person name="Clum A."/>
            <person name="Ohm R."/>
            <person name="Martin F."/>
            <person name="Silar P."/>
            <person name="Natvig D."/>
            <person name="Lalanne C."/>
            <person name="Gautier V."/>
            <person name="Ament-Velasquez S.L."/>
            <person name="Kruys A."/>
            <person name="Hutchinson M.I."/>
            <person name="Powell A.J."/>
            <person name="Barry K."/>
            <person name="Miller A.N."/>
            <person name="Grigoriev I.V."/>
            <person name="Debuchy R."/>
            <person name="Gladieux P."/>
            <person name="Thoren M.H."/>
            <person name="Johannesson H."/>
        </authorList>
    </citation>
    <scope>NUCLEOTIDE SEQUENCE</scope>
    <source>
        <strain evidence="1">CBS 757.83</strain>
    </source>
</reference>
<gene>
    <name evidence="1" type="ORF">N658DRAFT_95580</name>
</gene>